<dbReference type="PANTHER" id="PTHR47087:SF1">
    <property type="entry name" value="METHIONINE S-METHYLTRANSFERASE"/>
    <property type="match status" value="1"/>
</dbReference>
<dbReference type="PANTHER" id="PTHR47087">
    <property type="entry name" value="METHIONINE S-METHYLTRANSFERASE"/>
    <property type="match status" value="1"/>
</dbReference>
<name>A0A8J4V2U2_9ROSI</name>
<gene>
    <name evidence="2" type="ORF">CMV_030761</name>
</gene>
<proteinExistence type="predicted"/>
<accession>A0A8J4V2U2</accession>
<reference evidence="2" key="1">
    <citation type="submission" date="2020-03" db="EMBL/GenBank/DDBJ databases">
        <title>Castanea mollissima Vanexum genome sequencing.</title>
        <authorList>
            <person name="Staton M."/>
        </authorList>
    </citation>
    <scope>NUCLEOTIDE SEQUENCE</scope>
    <source>
        <tissue evidence="2">Leaf</tissue>
    </source>
</reference>
<protein>
    <recommendedName>
        <fullName evidence="1">Aminotransferase class V domain-containing protein</fullName>
    </recommendedName>
</protein>
<evidence type="ECO:0000259" key="1">
    <source>
        <dbReference type="Pfam" id="PF00266"/>
    </source>
</evidence>
<comment type="caution">
    <text evidence="2">The sequence shown here is derived from an EMBL/GenBank/DDBJ whole genome shotgun (WGS) entry which is preliminary data.</text>
</comment>
<dbReference type="InterPro" id="IPR000192">
    <property type="entry name" value="Aminotrans_V_dom"/>
</dbReference>
<dbReference type="OrthoDB" id="10250117at2759"/>
<dbReference type="EMBL" id="JRKL02013680">
    <property type="protein sequence ID" value="KAF3942597.1"/>
    <property type="molecule type" value="Genomic_DNA"/>
</dbReference>
<keyword evidence="3" id="KW-1185">Reference proteome</keyword>
<dbReference type="AlphaFoldDB" id="A0A8J4V2U2"/>
<evidence type="ECO:0000313" key="2">
    <source>
        <dbReference type="EMBL" id="KAF3942597.1"/>
    </source>
</evidence>
<dbReference type="Pfam" id="PF00266">
    <property type="entry name" value="Aminotran_5"/>
    <property type="match status" value="1"/>
</dbReference>
<dbReference type="InterPro" id="IPR015424">
    <property type="entry name" value="PyrdxlP-dep_Trfase"/>
</dbReference>
<feature type="non-terminal residue" evidence="2">
    <location>
        <position position="349"/>
    </location>
</feature>
<dbReference type="Gene3D" id="3.90.1150.10">
    <property type="entry name" value="Aspartate Aminotransferase, domain 1"/>
    <property type="match status" value="1"/>
</dbReference>
<sequence length="349" mass="38622">MEMQYDEKQIKSLQERLLNGVREKLDGVVVNGSEERRYAGNLNLSFAYVEGESLLMGLKEVAVSSGSACTSANLEPSYVLWALGVDEDMAHTSIRFGIGRFTTEAEIDRAVVFPSRAVAIENALRLFSPRLAVVDEHLTLHLPRQWLTSLVIENIGSDNPSQDILTVIEALRESDLMIEVIKKLKPQLSSLPGSSGVLKYLAGTTSTLTCSNYLWPSKKSGLFRSGSSFHHFRRRGHLQGIVQDCRTTRGDHCLSVLNNSLSINEAEYTALIHMDVDQSILPIPSAVKAAIFESFARQNMAYSEIDVTSSIKHFIKRNFGFPTDSSTEFVIADSSLALFNKVVLCCIQA</sequence>
<dbReference type="InterPro" id="IPR015422">
    <property type="entry name" value="PyrdxlP-dep_Trfase_small"/>
</dbReference>
<dbReference type="FunFam" id="3.90.1150.10:FF:000002">
    <property type="entry name" value="Cysteine desulfurase IscS"/>
    <property type="match status" value="1"/>
</dbReference>
<organism evidence="2 3">
    <name type="scientific">Castanea mollissima</name>
    <name type="common">Chinese chestnut</name>
    <dbReference type="NCBI Taxonomy" id="60419"/>
    <lineage>
        <taxon>Eukaryota</taxon>
        <taxon>Viridiplantae</taxon>
        <taxon>Streptophyta</taxon>
        <taxon>Embryophyta</taxon>
        <taxon>Tracheophyta</taxon>
        <taxon>Spermatophyta</taxon>
        <taxon>Magnoliopsida</taxon>
        <taxon>eudicotyledons</taxon>
        <taxon>Gunneridae</taxon>
        <taxon>Pentapetalae</taxon>
        <taxon>rosids</taxon>
        <taxon>fabids</taxon>
        <taxon>Fagales</taxon>
        <taxon>Fagaceae</taxon>
        <taxon>Castanea</taxon>
    </lineage>
</organism>
<feature type="domain" description="Aminotransferase class V" evidence="1">
    <location>
        <begin position="2"/>
        <end position="109"/>
    </location>
</feature>
<dbReference type="SUPFAM" id="SSF53383">
    <property type="entry name" value="PLP-dependent transferases"/>
    <property type="match status" value="1"/>
</dbReference>
<evidence type="ECO:0000313" key="3">
    <source>
        <dbReference type="Proteomes" id="UP000737018"/>
    </source>
</evidence>
<dbReference type="Proteomes" id="UP000737018">
    <property type="component" value="Unassembled WGS sequence"/>
</dbReference>